<feature type="compositionally biased region" description="Basic and acidic residues" evidence="1">
    <location>
        <begin position="1252"/>
        <end position="1266"/>
    </location>
</feature>
<feature type="region of interest" description="Disordered" evidence="1">
    <location>
        <begin position="1251"/>
        <end position="1274"/>
    </location>
</feature>
<feature type="domain" description="YhdP central" evidence="3">
    <location>
        <begin position="2"/>
        <end position="1254"/>
    </location>
</feature>
<reference evidence="4" key="2">
    <citation type="submission" date="2022-01" db="EMBL/GenBank/DDBJ databases">
        <authorList>
            <person name="Zhou L.Y."/>
        </authorList>
    </citation>
    <scope>NUCLEOTIDE SEQUENCE</scope>
    <source>
        <strain evidence="4">TLK-CK17</strain>
    </source>
</reference>
<dbReference type="RefSeq" id="WP_237055545.1">
    <property type="nucleotide sequence ID" value="NZ_JAKJPO010000008.1"/>
</dbReference>
<proteinExistence type="predicted"/>
<keyword evidence="2" id="KW-0812">Transmembrane</keyword>
<name>A0ABS9HWC7_9GAMM</name>
<feature type="transmembrane region" description="Helical" evidence="2">
    <location>
        <begin position="7"/>
        <end position="30"/>
    </location>
</feature>
<dbReference type="PANTHER" id="PTHR38690:SF1">
    <property type="entry name" value="PROTEASE"/>
    <property type="match status" value="1"/>
</dbReference>
<keyword evidence="2" id="KW-0472">Membrane</keyword>
<sequence>MRIARRGLGYAVAVSLVLVAMLLGVASQLLPLAERHPERIAAWLAERSGRPVAFDRVETEWTRRGPLLKLDNLRIGPAADAIVVGDAEMLVSIYEGLLPGQALSELRLRGLDLTLERAGDGRWQVRGLPGQQKAGGDVFETLEALGELQVIDGKLSVAAPALGIDARIPRVDVRLRVSGEQVRAAVRAWPELDGAPLDAVLALDRGSGDGHAYAGARKADLAAWRELLQLAGVQVRSGLGRAEAWAELRGHRVTAVTLDTLLDDVALGRADSQDVVEVGFGRVEGRARWRLVDGGWRFDAPALRIGEGDDRQVLDGLTVAGGRRFAMLAERVDVAPLLMVAALSDRLAPGLRDWLQRTRPQAVLREIRIVGETGGAMRASARVERAGFDAVGDAPGISGLGGAIEGDQDGFVLRLDETAPMRFDWPSGFGVSHAAKLDGEIVGWRDGQGWRVGTSALRLDGGSFAAGVRGSLGWQGDGSRPRVDIAARLDDAAVPVAKGFWVRHRMPPPAVEWLDQALQGGTVRGGRAVISGDLDDWPFRDREGLFEATARIEQGVIRFQPDWPAAEDLDAEVRFVADGFEVEGSGRLAGLEISRIHAGIDRYRGGRLAVDAEGGGDAKQLLELLRQSPLDGKIGETLASLDASGPARVGFGLRLPLQKGSRTEIQGTVDADGIELADSRWELAFDQVSGRARYSRNGFQADGLSVRHEGLPGTLALRAGEGHVRVPDHAFEAELQASIPVQDLIARVPDLAWLKPHLSGRSSWTVGVDVPRERAGTPTVSRLQLGSDLVGTDLDLPAPLSKPAGEALATTVETPLPLGSGDVRVALGDRMAVRARSDGGRTGVRIALGETGVAQPPPAHGLIASGHAGRLDAIDWIALGRAGTTGGAMPLQRIDVTADELRMLGGVFPDTRVVVTPSAGGALAVTASGQRLLGRLAIPRAAEQAISGRFERVHWRSPVAPATAEAQDTNTATVAPAVIARPDEDALDPAAVPALAIDVDDFRINDAALGKAEFRSHPTASGMRIERLQTRADKQAIDVSGDWTGSGSAARTRMLLDLRSEDFGELFNGLGFGLAGRIGDGRGSVHFDAGWVGSPAAFSAGALEGRLSVDARDGHLLEVEPGAGRMLGLLSIAQLPRRLLLDFGDLFSRGFAFNRIAGEVLFADGMARSNDLLIDGPAAAIAIRGTTHLRSERFDQTIEVRPKAGNLLAAVGAIAGGPMGAAIGAAANVVLEKPLGQIAAKVYRVTGPWKSPKVEVQTREQSRRAEAGAAPPAG</sequence>
<dbReference type="EMBL" id="JAKJPO010000008">
    <property type="protein sequence ID" value="MCF7222687.1"/>
    <property type="molecule type" value="Genomic_DNA"/>
</dbReference>
<keyword evidence="2" id="KW-1133">Transmembrane helix</keyword>
<accession>A0ABS9HWC7</accession>
<protein>
    <submittedName>
        <fullName evidence="4">TIGR02099 family protein</fullName>
    </submittedName>
</protein>
<dbReference type="Proteomes" id="UP001430796">
    <property type="component" value="Unassembled WGS sequence"/>
</dbReference>
<evidence type="ECO:0000313" key="4">
    <source>
        <dbReference type="EMBL" id="MCF7222687.1"/>
    </source>
</evidence>
<organism evidence="4 5">
    <name type="scientific">Marilutibacter chinensis</name>
    <dbReference type="NCBI Taxonomy" id="2912247"/>
    <lineage>
        <taxon>Bacteria</taxon>
        <taxon>Pseudomonadati</taxon>
        <taxon>Pseudomonadota</taxon>
        <taxon>Gammaproteobacteria</taxon>
        <taxon>Lysobacterales</taxon>
        <taxon>Lysobacteraceae</taxon>
        <taxon>Marilutibacter</taxon>
    </lineage>
</organism>
<evidence type="ECO:0000313" key="5">
    <source>
        <dbReference type="Proteomes" id="UP001430796"/>
    </source>
</evidence>
<dbReference type="Pfam" id="PF13116">
    <property type="entry name" value="YhdP"/>
    <property type="match status" value="1"/>
</dbReference>
<dbReference type="InterPro" id="IPR011836">
    <property type="entry name" value="YhdP"/>
</dbReference>
<keyword evidence="5" id="KW-1185">Reference proteome</keyword>
<comment type="caution">
    <text evidence="4">The sequence shown here is derived from an EMBL/GenBank/DDBJ whole genome shotgun (WGS) entry which is preliminary data.</text>
</comment>
<dbReference type="NCBIfam" id="TIGR02099">
    <property type="entry name" value="YhdP family protein"/>
    <property type="match status" value="1"/>
</dbReference>
<reference evidence="4" key="1">
    <citation type="submission" date="2022-01" db="EMBL/GenBank/DDBJ databases">
        <title>Lysobacter chinensis sp. nov., a bacterium isolated from cow dung compost.</title>
        <authorList>
            <person name="Liu Y."/>
        </authorList>
    </citation>
    <scope>NUCLEOTIDE SEQUENCE</scope>
    <source>
        <strain evidence="4">TLK-CK17</strain>
    </source>
</reference>
<gene>
    <name evidence="4" type="ORF">L3V18_12970</name>
</gene>
<dbReference type="PANTHER" id="PTHR38690">
    <property type="entry name" value="PROTEASE-RELATED"/>
    <property type="match status" value="1"/>
</dbReference>
<evidence type="ECO:0000256" key="1">
    <source>
        <dbReference type="SAM" id="MobiDB-lite"/>
    </source>
</evidence>
<evidence type="ECO:0000256" key="2">
    <source>
        <dbReference type="SAM" id="Phobius"/>
    </source>
</evidence>
<evidence type="ECO:0000259" key="3">
    <source>
        <dbReference type="Pfam" id="PF13116"/>
    </source>
</evidence>
<dbReference type="InterPro" id="IPR025263">
    <property type="entry name" value="YhdP_central"/>
</dbReference>